<evidence type="ECO:0000313" key="11">
    <source>
        <dbReference type="EMBL" id="RDU73495.1"/>
    </source>
</evidence>
<dbReference type="PANTHER" id="PTHR11236:SF48">
    <property type="entry name" value="ISOCHORISMATE SYNTHASE MENF"/>
    <property type="match status" value="1"/>
</dbReference>
<dbReference type="GO" id="GO:0046872">
    <property type="term" value="F:metal ion binding"/>
    <property type="evidence" value="ECO:0007669"/>
    <property type="project" value="UniProtKB-KW"/>
</dbReference>
<dbReference type="GO" id="GO:0004049">
    <property type="term" value="F:anthranilate synthase activity"/>
    <property type="evidence" value="ECO:0007669"/>
    <property type="project" value="UniProtKB-EC"/>
</dbReference>
<evidence type="ECO:0000256" key="6">
    <source>
        <dbReference type="ARBA" id="ARBA00023239"/>
    </source>
</evidence>
<dbReference type="OrthoDB" id="9803598at2"/>
<dbReference type="Pfam" id="PF00425">
    <property type="entry name" value="Chorismate_bind"/>
    <property type="match status" value="1"/>
</dbReference>
<dbReference type="PANTHER" id="PTHR11236">
    <property type="entry name" value="AMINOBENZOATE/ANTHRANILATE SYNTHASE"/>
    <property type="match status" value="1"/>
</dbReference>
<comment type="caution">
    <text evidence="11">The sequence shown here is derived from an EMBL/GenBank/DDBJ whole genome shotgun (WGS) entry which is preliminary data.</text>
</comment>
<accession>A0A3D8J8J0</accession>
<dbReference type="EMBL" id="NXLW01000002">
    <property type="protein sequence ID" value="RDU73495.1"/>
    <property type="molecule type" value="Genomic_DNA"/>
</dbReference>
<feature type="domain" description="Chorismate-utilising enzyme C-terminal" evidence="9">
    <location>
        <begin position="287"/>
        <end position="540"/>
    </location>
</feature>
<comment type="function">
    <text evidence="7">Part of a heterotetrameric complex that catalyzes the two-step biosynthesis of anthranilate, an intermediate in the biosynthesis of L-tryptophan. In the first step, the glutamine-binding beta subunit (TrpG) of anthranilate synthase (AS) provides the glutamine amidotransferase activity which generates ammonia as a substrate that, along with chorismate, is used in the second step, catalyzed by the large alpha subunit of AS (TrpE) to produce anthranilate. In the absence of TrpG, TrpE can synthesize anthranilate directly from chorismate and high concentrations of ammonia.</text>
</comment>
<dbReference type="GO" id="GO:0000162">
    <property type="term" value="P:L-tryptophan biosynthetic process"/>
    <property type="evidence" value="ECO:0007669"/>
    <property type="project" value="TreeGrafter"/>
</dbReference>
<reference evidence="11 12" key="1">
    <citation type="submission" date="2018-04" db="EMBL/GenBank/DDBJ databases">
        <title>Novel Campyloabacter and Helicobacter Species and Strains.</title>
        <authorList>
            <person name="Mannion A.J."/>
            <person name="Shen Z."/>
            <person name="Fox J.G."/>
        </authorList>
    </citation>
    <scope>NUCLEOTIDE SEQUENCE [LARGE SCALE GENOMIC DNA]</scope>
    <source>
        <strain evidence="11 12">MIT 97-5075</strain>
    </source>
</reference>
<evidence type="ECO:0000259" key="10">
    <source>
        <dbReference type="Pfam" id="PF04715"/>
    </source>
</evidence>
<evidence type="ECO:0000256" key="5">
    <source>
        <dbReference type="ARBA" id="ARBA00022842"/>
    </source>
</evidence>
<gene>
    <name evidence="11" type="ORF">CQA66_02070</name>
</gene>
<organism evidence="11 12">
    <name type="scientific">Helicobacter aurati</name>
    <dbReference type="NCBI Taxonomy" id="137778"/>
    <lineage>
        <taxon>Bacteria</taxon>
        <taxon>Pseudomonadati</taxon>
        <taxon>Campylobacterota</taxon>
        <taxon>Epsilonproteobacteria</taxon>
        <taxon>Campylobacterales</taxon>
        <taxon>Helicobacteraceae</taxon>
        <taxon>Helicobacter</taxon>
    </lineage>
</organism>
<comment type="cofactor">
    <cofactor evidence="1">
        <name>Mg(2+)</name>
        <dbReference type="ChEBI" id="CHEBI:18420"/>
    </cofactor>
</comment>
<evidence type="ECO:0000259" key="9">
    <source>
        <dbReference type="Pfam" id="PF00425"/>
    </source>
</evidence>
<dbReference type="InterPro" id="IPR005801">
    <property type="entry name" value="ADC_synthase"/>
</dbReference>
<comment type="catalytic activity">
    <reaction evidence="8">
        <text>chorismate + L-glutamine = anthranilate + pyruvate + L-glutamate + H(+)</text>
        <dbReference type="Rhea" id="RHEA:21732"/>
        <dbReference type="ChEBI" id="CHEBI:15361"/>
        <dbReference type="ChEBI" id="CHEBI:15378"/>
        <dbReference type="ChEBI" id="CHEBI:16567"/>
        <dbReference type="ChEBI" id="CHEBI:29748"/>
        <dbReference type="ChEBI" id="CHEBI:29985"/>
        <dbReference type="ChEBI" id="CHEBI:58359"/>
        <dbReference type="EC" id="4.1.3.27"/>
    </reaction>
</comment>
<dbReference type="InterPro" id="IPR006805">
    <property type="entry name" value="Anth_synth_I_N"/>
</dbReference>
<keyword evidence="4" id="KW-0479">Metal-binding</keyword>
<dbReference type="AlphaFoldDB" id="A0A3D8J8J0"/>
<evidence type="ECO:0000256" key="8">
    <source>
        <dbReference type="ARBA" id="ARBA00047683"/>
    </source>
</evidence>
<comment type="subunit">
    <text evidence="2">Heterotetramer consisting of two non-identical subunits: a beta subunit (TrpG) and a large alpha subunit (TrpE).</text>
</comment>
<evidence type="ECO:0000256" key="3">
    <source>
        <dbReference type="ARBA" id="ARBA00020653"/>
    </source>
</evidence>
<proteinExistence type="predicted"/>
<sequence>MNVNMHTALTIYKGINAKFLLESATLQSTKGRYSIIVRESNFILSKEINNNKAHYFFKQKIRNMSHSQDSYKQNATSFQAFDLLKLKDYQSLPQILQKIQHQIESQASDVAVHNSYKLNFLKLAEMFRELHPVIPNELESIPIPLGGLGFLSYEFFNECERIEFNKPSLQDIVQAQSQSLHQDSKLQMQDNTESLPECLLVFPQECIIFDHFYDEAYIVVCVSNQSGLDSKQQVESLIAEIQSCTYQETHKVLATNYAQVTNVTNTSSDTTESHKALYSKIIYEDSKEWYQEHVAKITQEIYKGTFLQCVLSRAIVIASNMNPLYVYESLRRINPSPYMYYLDFDTFCIVGASPELMLRCKQGIQTLKPIAGTRKRGKTLQEDKCLEEELLNDSKENAEHLMLIDLARNDIGKNATIGSVELKSYKTIEKYSSVMHIVSEVSGQIGDNKTPNDCLMASFPAGTVSGAPKIEAIKKLESYENHKRGFYAGTIIYFERNGDLDSAITLRSTLYKDEKYYLQVGAGIVMDSTPESEYTETSNKIKTIYNILMQQ</sequence>
<evidence type="ECO:0000256" key="7">
    <source>
        <dbReference type="ARBA" id="ARBA00025634"/>
    </source>
</evidence>
<dbReference type="Pfam" id="PF04715">
    <property type="entry name" value="Anth_synt_I_N"/>
    <property type="match status" value="1"/>
</dbReference>
<keyword evidence="6" id="KW-0456">Lyase</keyword>
<dbReference type="InterPro" id="IPR019999">
    <property type="entry name" value="Anth_synth_I-like"/>
</dbReference>
<feature type="domain" description="Anthranilate synthase component I N-terminal" evidence="10">
    <location>
        <begin position="7"/>
        <end position="167"/>
    </location>
</feature>
<dbReference type="Proteomes" id="UP000256424">
    <property type="component" value="Unassembled WGS sequence"/>
</dbReference>
<name>A0A3D8J8J0_9HELI</name>
<dbReference type="InterPro" id="IPR015890">
    <property type="entry name" value="Chorismate_C"/>
</dbReference>
<protein>
    <recommendedName>
        <fullName evidence="3">Anthranilate synthase component 1</fullName>
    </recommendedName>
</protein>
<dbReference type="SUPFAM" id="SSF56322">
    <property type="entry name" value="ADC synthase"/>
    <property type="match status" value="1"/>
</dbReference>
<keyword evidence="5" id="KW-0460">Magnesium</keyword>
<keyword evidence="12" id="KW-1185">Reference proteome</keyword>
<dbReference type="PRINTS" id="PR00095">
    <property type="entry name" value="ANTSNTHASEI"/>
</dbReference>
<evidence type="ECO:0000256" key="1">
    <source>
        <dbReference type="ARBA" id="ARBA00001946"/>
    </source>
</evidence>
<evidence type="ECO:0000256" key="2">
    <source>
        <dbReference type="ARBA" id="ARBA00011575"/>
    </source>
</evidence>
<evidence type="ECO:0000313" key="12">
    <source>
        <dbReference type="Proteomes" id="UP000256424"/>
    </source>
</evidence>
<evidence type="ECO:0000256" key="4">
    <source>
        <dbReference type="ARBA" id="ARBA00022723"/>
    </source>
</evidence>
<dbReference type="Gene3D" id="3.60.120.10">
    <property type="entry name" value="Anthranilate synthase"/>
    <property type="match status" value="1"/>
</dbReference>